<proteinExistence type="predicted"/>
<name>A0AA47MFP5_MERPO</name>
<dbReference type="InterPro" id="IPR028728">
    <property type="entry name" value="Astrin"/>
</dbReference>
<evidence type="ECO:0000256" key="1">
    <source>
        <dbReference type="SAM" id="Coils"/>
    </source>
</evidence>
<dbReference type="EMBL" id="JAOPHQ010004383">
    <property type="protein sequence ID" value="KAK0139422.1"/>
    <property type="molecule type" value="Genomic_DNA"/>
</dbReference>
<dbReference type="GO" id="GO:0051301">
    <property type="term" value="P:cell division"/>
    <property type="evidence" value="ECO:0007669"/>
    <property type="project" value="InterPro"/>
</dbReference>
<feature type="region of interest" description="Disordered" evidence="2">
    <location>
        <begin position="70"/>
        <end position="148"/>
    </location>
</feature>
<comment type="caution">
    <text evidence="3">The sequence shown here is derived from an EMBL/GenBank/DDBJ whole genome shotgun (WGS) entry which is preliminary data.</text>
</comment>
<dbReference type="GO" id="GO:0051988">
    <property type="term" value="P:regulation of attachment of spindle microtubules to kinetochore"/>
    <property type="evidence" value="ECO:0007669"/>
    <property type="project" value="InterPro"/>
</dbReference>
<evidence type="ECO:0000313" key="4">
    <source>
        <dbReference type="Proteomes" id="UP001174136"/>
    </source>
</evidence>
<evidence type="ECO:0000313" key="3">
    <source>
        <dbReference type="EMBL" id="KAK0139422.1"/>
    </source>
</evidence>
<sequence length="391" mass="43817">MYQLGVLLGDSGCPCKTLEKASAEAELEATRSRASDTQQSLGEQLSQGVTAVAVELHKLRGLTCRLHTALGADQKPESSKDGVSQAMTPGPDRRHNNRSFVDSVMVALSTEEDEEQDDQQPPPFEGLLSETSAFSRITPKKVQRPGGAEELGAELGEEEELGSSGLPELLPELSSTVSELLSTLDTLLRRKDAQLEEMHHTICDLQREQQAAASRQRDELAQLTNQLSRLSGQVEKGSLALQQKTQDEKALMNLFDEVNEARETLNKHKTENLELRRMLQQSQVEARALRDELREAGSASASTPHLMDQKIELLQEVERLKEGLEKAEQTRTKLLDRAKRHQMVYQTNEQRMENELRMVDHMVERARKTLMSIPDVVQGCEELRKLVDYIS</sequence>
<evidence type="ECO:0000256" key="2">
    <source>
        <dbReference type="SAM" id="MobiDB-lite"/>
    </source>
</evidence>
<dbReference type="Proteomes" id="UP001174136">
    <property type="component" value="Unassembled WGS sequence"/>
</dbReference>
<keyword evidence="4" id="KW-1185">Reference proteome</keyword>
<organism evidence="3 4">
    <name type="scientific">Merluccius polli</name>
    <name type="common">Benguela hake</name>
    <name type="synonym">Merluccius cadenati</name>
    <dbReference type="NCBI Taxonomy" id="89951"/>
    <lineage>
        <taxon>Eukaryota</taxon>
        <taxon>Metazoa</taxon>
        <taxon>Chordata</taxon>
        <taxon>Craniata</taxon>
        <taxon>Vertebrata</taxon>
        <taxon>Euteleostomi</taxon>
        <taxon>Actinopterygii</taxon>
        <taxon>Neopterygii</taxon>
        <taxon>Teleostei</taxon>
        <taxon>Neoteleostei</taxon>
        <taxon>Acanthomorphata</taxon>
        <taxon>Zeiogadaria</taxon>
        <taxon>Gadariae</taxon>
        <taxon>Gadiformes</taxon>
        <taxon>Gadoidei</taxon>
        <taxon>Merlucciidae</taxon>
        <taxon>Merluccius</taxon>
    </lineage>
</organism>
<accession>A0AA47MFP5</accession>
<gene>
    <name evidence="3" type="primary">SPAG5_0</name>
    <name evidence="3" type="ORF">N1851_023857</name>
</gene>
<feature type="coiled-coil region" evidence="1">
    <location>
        <begin position="206"/>
        <end position="344"/>
    </location>
</feature>
<protein>
    <submittedName>
        <fullName evidence="3">Sperm-associated antigen 5</fullName>
    </submittedName>
</protein>
<dbReference type="PANTHER" id="PTHR15347">
    <property type="entry name" value="SPERM-ASSOCIATED ANTIGEN 5"/>
    <property type="match status" value="1"/>
</dbReference>
<dbReference type="PANTHER" id="PTHR15347:SF1">
    <property type="entry name" value="SPERM-ASSOCIATED ANTIGEN 5"/>
    <property type="match status" value="1"/>
</dbReference>
<dbReference type="AlphaFoldDB" id="A0AA47MFP5"/>
<keyword evidence="1" id="KW-0175">Coiled coil</keyword>
<reference evidence="3" key="1">
    <citation type="journal article" date="2023" name="Front. Mar. Sci.">
        <title>A new Merluccius polli reference genome to investigate the effects of global change in West African waters.</title>
        <authorList>
            <person name="Mateo J.L."/>
            <person name="Blanco-Fernandez C."/>
            <person name="Garcia-Vazquez E."/>
            <person name="Machado-Schiaffino G."/>
        </authorList>
    </citation>
    <scope>NUCLEOTIDE SEQUENCE</scope>
    <source>
        <strain evidence="3">C29</strain>
        <tissue evidence="3">Fin</tissue>
    </source>
</reference>